<feature type="compositionally biased region" description="Basic residues" evidence="1">
    <location>
        <begin position="8"/>
        <end position="20"/>
    </location>
</feature>
<feature type="compositionally biased region" description="Basic and acidic residues" evidence="1">
    <location>
        <begin position="81"/>
        <end position="96"/>
    </location>
</feature>
<proteinExistence type="predicted"/>
<reference evidence="2 3" key="1">
    <citation type="submission" date="2018-06" db="EMBL/GenBank/DDBJ databases">
        <title>Complete Genomes of Monosporascus.</title>
        <authorList>
            <person name="Robinson A.J."/>
            <person name="Natvig D.O."/>
        </authorList>
    </citation>
    <scope>NUCLEOTIDE SEQUENCE [LARGE SCALE GENOMIC DNA]</scope>
    <source>
        <strain evidence="2 3">CBS 609.92</strain>
    </source>
</reference>
<sequence>MSFEKRDIHPHHHRQKHWKRQGLEADDRYRMVEDELLFIAQRFTAHLHAAEYQRLKETSKSQNAKTIKDISRPVVGSMTELAKRKQERKARAEKQRLARKKALAEQDGTESESDDHYRGTSLFGLMESPAKKARRLDSLAAPSIATRAAAGFEEAKHRKTTFFDANPRPMLHRLPERRQSKDATLAQAGDETSDDDLDAPEPSFIPKPGQRLPQLRGQLSQTRAEHPVTKSQRPISPSRGATNQIATGSSKTEPNGSSDDSTRRRAVATPIAHYHVDARSRFGHYEAFNKLPWDDVPTLYEGTANAASEK</sequence>
<gene>
    <name evidence="2" type="ORF">DL762_010122</name>
</gene>
<organism evidence="2 3">
    <name type="scientific">Monosporascus cannonballus</name>
    <dbReference type="NCBI Taxonomy" id="155416"/>
    <lineage>
        <taxon>Eukaryota</taxon>
        <taxon>Fungi</taxon>
        <taxon>Dikarya</taxon>
        <taxon>Ascomycota</taxon>
        <taxon>Pezizomycotina</taxon>
        <taxon>Sordariomycetes</taxon>
        <taxon>Xylariomycetidae</taxon>
        <taxon>Xylariales</taxon>
        <taxon>Xylariales incertae sedis</taxon>
        <taxon>Monosporascus</taxon>
    </lineage>
</organism>
<feature type="region of interest" description="Disordered" evidence="1">
    <location>
        <begin position="1"/>
        <end position="20"/>
    </location>
</feature>
<dbReference type="EMBL" id="QJNS01000707">
    <property type="protein sequence ID" value="RYO75193.1"/>
    <property type="molecule type" value="Genomic_DNA"/>
</dbReference>
<name>A0ABY0GVY0_9PEZI</name>
<keyword evidence="3" id="KW-1185">Reference proteome</keyword>
<evidence type="ECO:0000313" key="2">
    <source>
        <dbReference type="EMBL" id="RYO75193.1"/>
    </source>
</evidence>
<comment type="caution">
    <text evidence="2">The sequence shown here is derived from an EMBL/GenBank/DDBJ whole genome shotgun (WGS) entry which is preliminary data.</text>
</comment>
<accession>A0ABY0GVY0</accession>
<evidence type="ECO:0000313" key="3">
    <source>
        <dbReference type="Proteomes" id="UP000294003"/>
    </source>
</evidence>
<feature type="region of interest" description="Disordered" evidence="1">
    <location>
        <begin position="79"/>
        <end position="120"/>
    </location>
</feature>
<feature type="region of interest" description="Disordered" evidence="1">
    <location>
        <begin position="160"/>
        <end position="267"/>
    </location>
</feature>
<feature type="compositionally biased region" description="Polar residues" evidence="1">
    <location>
        <begin position="229"/>
        <end position="259"/>
    </location>
</feature>
<dbReference type="Proteomes" id="UP000294003">
    <property type="component" value="Unassembled WGS sequence"/>
</dbReference>
<evidence type="ECO:0000256" key="1">
    <source>
        <dbReference type="SAM" id="MobiDB-lite"/>
    </source>
</evidence>
<protein>
    <submittedName>
        <fullName evidence="2">Uncharacterized protein</fullName>
    </submittedName>
</protein>